<keyword evidence="6" id="KW-1185">Reference proteome</keyword>
<dbReference type="PROSITE" id="PS50084">
    <property type="entry name" value="KH_TYPE_1"/>
    <property type="match status" value="5"/>
</dbReference>
<protein>
    <submittedName>
        <fullName evidence="5">Scp160 protein</fullName>
    </submittedName>
</protein>
<dbReference type="Pfam" id="PF22952">
    <property type="entry name" value="KH_11"/>
    <property type="match status" value="1"/>
</dbReference>
<dbReference type="CDD" id="cd00105">
    <property type="entry name" value="KH-I"/>
    <property type="match status" value="1"/>
</dbReference>
<dbReference type="Pfam" id="PF00013">
    <property type="entry name" value="KH_1"/>
    <property type="match status" value="5"/>
</dbReference>
<evidence type="ECO:0000313" key="5">
    <source>
        <dbReference type="EMBL" id="GMM51752.1"/>
    </source>
</evidence>
<dbReference type="InterPro" id="IPR004088">
    <property type="entry name" value="KH_dom_type_1"/>
</dbReference>
<name>A0AAV5RKK6_STABA</name>
<feature type="domain" description="K Homology" evidence="4">
    <location>
        <begin position="66"/>
        <end position="139"/>
    </location>
</feature>
<reference evidence="5 6" key="1">
    <citation type="journal article" date="2023" name="Elife">
        <title>Identification of key yeast species and microbe-microbe interactions impacting larval growth of Drosophila in the wild.</title>
        <authorList>
            <person name="Mure A."/>
            <person name="Sugiura Y."/>
            <person name="Maeda R."/>
            <person name="Honda K."/>
            <person name="Sakurai N."/>
            <person name="Takahashi Y."/>
            <person name="Watada M."/>
            <person name="Katoh T."/>
            <person name="Gotoh A."/>
            <person name="Gotoh Y."/>
            <person name="Taniguchi I."/>
            <person name="Nakamura K."/>
            <person name="Hayashi T."/>
            <person name="Katayama T."/>
            <person name="Uemura T."/>
            <person name="Hattori Y."/>
        </authorList>
    </citation>
    <scope>NUCLEOTIDE SEQUENCE [LARGE SCALE GENOMIC DNA]</scope>
    <source>
        <strain evidence="5 6">SB-73</strain>
    </source>
</reference>
<feature type="domain" description="K Homology" evidence="4">
    <location>
        <begin position="505"/>
        <end position="570"/>
    </location>
</feature>
<dbReference type="Proteomes" id="UP001362899">
    <property type="component" value="Unassembled WGS sequence"/>
</dbReference>
<evidence type="ECO:0000256" key="3">
    <source>
        <dbReference type="SAM" id="MobiDB-lite"/>
    </source>
</evidence>
<dbReference type="SUPFAM" id="SSF54791">
    <property type="entry name" value="Eukaryotic type KH-domain (KH-domain type I)"/>
    <property type="match status" value="5"/>
</dbReference>
<comment type="caution">
    <text evidence="5">The sequence shown here is derived from an EMBL/GenBank/DDBJ whole genome shotgun (WGS) entry which is preliminary data.</text>
</comment>
<evidence type="ECO:0000259" key="4">
    <source>
        <dbReference type="SMART" id="SM00322"/>
    </source>
</evidence>
<dbReference type="InterPro" id="IPR004087">
    <property type="entry name" value="KH_dom"/>
</dbReference>
<feature type="compositionally biased region" description="Polar residues" evidence="3">
    <location>
        <begin position="1"/>
        <end position="10"/>
    </location>
</feature>
<sequence length="1029" mass="114306">MATLSETPTVSKKMDLSHLPRLGKQDNVEKSARAVWPGKDAEVSTPLPPKSLPKQDVKPQASTDAETYTESFYIPSSARSAIIGPKGYTLRQIQNDHKVTVALGRTKTPWILALQDVKITGNSRKAIEEAKAAILKLVTFPKNVISSRTVPANVEPFVKRDALEKWNFELDADNNTRVLVRGSFQNCLELMAEFDSLVEKYDNEMVSEVVPKPERFGKSVLNLPKQQLLSRFGAALYEKDDGFVIVAPPTHLAAAVNSFLKSLNAQVCEEIDLCTVFSGFAWHAKMLTRYFKVTRELGDLEKENNVSISPPSINEDGSVVYSITGETSAVKAARNQFLDLLEQHSPANHVAIKGMRYPLCRAVARRTAKGIKDPIAIVWSNNDELYVVHKSTRSFSKAEIREDVLNAVSKFATIDLLVENMRSKALTVTDSHFIQEPLGDEAVKLLNTVVATSREDIGNINDPRARIEIVDSKSILLTGNKESVAKAAETIPEVIKLCNRYTVLSSYSEEFPFDVDLLPELVGKGGSQINQLRSKYEGAKIEVVNSGRVVIQGLPLVVREASSEIKEMQKRLRDIKTEEVLIPTIYLPAVIGRDGRNVRKLTEKYECTIKVPSKKSERNSLNEVDGKESLSINEKRSFDTPITLKGPSKSVSAVKREILGIVQYERDHSVIEILEVDSSIVPRILGRGGSNLNRIRIDSRAEINVSNTVTKDNNNSIQIKGSLKQVNDAAEMINSIVQDMTDHAEVNVPITREIMRLITTQKREEIITAAGGDMDNSFKSFVIVPGKSVVRISGTKAFVKEAKKLLNDLVEDYEDKMKFKHTLTVPGVRVKALYANGNQLIDETSSKFDVTITFGKAVKAAKQVLIYGRTQKSVEDAAAYLTEVGHFCVTEAEIVSIVFTNNVRRSVSSKFNIRIEELNAPSQQLVVHDPTDITTRRTIFICGQNDVDPEKCKKYLEDTLNCTDCAVITIGASKISDLIGRNGDNIKKLRKNNEAVIELNSDKAEVYIYGSKETVQKASEQIKDLLNLR</sequence>
<gene>
    <name evidence="5" type="ORF">DASB73_027150</name>
</gene>
<dbReference type="InterPro" id="IPR054548">
    <property type="entry name" value="SCP160-like_KH"/>
</dbReference>
<feature type="domain" description="K Homology" evidence="4">
    <location>
        <begin position="817"/>
        <end position="886"/>
    </location>
</feature>
<dbReference type="PANTHER" id="PTHR10288">
    <property type="entry name" value="KH DOMAIN CONTAINING RNA BINDING PROTEIN"/>
    <property type="match status" value="1"/>
</dbReference>
<keyword evidence="1" id="KW-0677">Repeat</keyword>
<proteinExistence type="predicted"/>
<feature type="domain" description="K Homology" evidence="4">
    <location>
        <begin position="962"/>
        <end position="1027"/>
    </location>
</feature>
<dbReference type="Gene3D" id="3.30.1370.10">
    <property type="entry name" value="K Homology domain, type 1"/>
    <property type="match status" value="5"/>
</dbReference>
<feature type="domain" description="K Homology" evidence="4">
    <location>
        <begin position="668"/>
        <end position="738"/>
    </location>
</feature>
<evidence type="ECO:0000256" key="1">
    <source>
        <dbReference type="ARBA" id="ARBA00022737"/>
    </source>
</evidence>
<feature type="region of interest" description="Disordered" evidence="3">
    <location>
        <begin position="1"/>
        <end position="61"/>
    </location>
</feature>
<evidence type="ECO:0000256" key="2">
    <source>
        <dbReference type="PROSITE-ProRule" id="PRU00117"/>
    </source>
</evidence>
<dbReference type="EMBL" id="BTGC01000008">
    <property type="protein sequence ID" value="GMM51752.1"/>
    <property type="molecule type" value="Genomic_DNA"/>
</dbReference>
<dbReference type="InterPro" id="IPR036612">
    <property type="entry name" value="KH_dom_type_1_sf"/>
</dbReference>
<dbReference type="AlphaFoldDB" id="A0AAV5RKK6"/>
<dbReference type="GO" id="GO:0003723">
    <property type="term" value="F:RNA binding"/>
    <property type="evidence" value="ECO:0007669"/>
    <property type="project" value="UniProtKB-UniRule"/>
</dbReference>
<feature type="domain" description="K Homology" evidence="4">
    <location>
        <begin position="574"/>
        <end position="663"/>
    </location>
</feature>
<accession>A0AAV5RKK6</accession>
<evidence type="ECO:0000313" key="6">
    <source>
        <dbReference type="Proteomes" id="UP001362899"/>
    </source>
</evidence>
<keyword evidence="2" id="KW-0694">RNA-binding</keyword>
<dbReference type="SMART" id="SM00322">
    <property type="entry name" value="KH"/>
    <property type="match status" value="6"/>
</dbReference>
<organism evidence="5 6">
    <name type="scientific">Starmerella bacillaris</name>
    <name type="common">Yeast</name>
    <name type="synonym">Candida zemplinina</name>
    <dbReference type="NCBI Taxonomy" id="1247836"/>
    <lineage>
        <taxon>Eukaryota</taxon>
        <taxon>Fungi</taxon>
        <taxon>Dikarya</taxon>
        <taxon>Ascomycota</taxon>
        <taxon>Saccharomycotina</taxon>
        <taxon>Dipodascomycetes</taxon>
        <taxon>Dipodascales</taxon>
        <taxon>Trichomonascaceae</taxon>
        <taxon>Starmerella</taxon>
    </lineage>
</organism>
<feature type="compositionally biased region" description="Basic and acidic residues" evidence="3">
    <location>
        <begin position="12"/>
        <end position="32"/>
    </location>
</feature>